<protein>
    <submittedName>
        <fullName evidence="2">YncE family protein</fullName>
    </submittedName>
</protein>
<evidence type="ECO:0000256" key="1">
    <source>
        <dbReference type="SAM" id="SignalP"/>
    </source>
</evidence>
<dbReference type="NCBIfam" id="TIGR02276">
    <property type="entry name" value="beta_rpt_yvtn"/>
    <property type="match status" value="1"/>
</dbReference>
<dbReference type="InterPro" id="IPR015943">
    <property type="entry name" value="WD40/YVTN_repeat-like_dom_sf"/>
</dbReference>
<dbReference type="PANTHER" id="PTHR47197:SF3">
    <property type="entry name" value="DIHYDRO-HEME D1 DEHYDROGENASE"/>
    <property type="match status" value="1"/>
</dbReference>
<keyword evidence="1" id="KW-0732">Signal</keyword>
<dbReference type="InterPro" id="IPR051200">
    <property type="entry name" value="Host-pathogen_enzymatic-act"/>
</dbReference>
<dbReference type="Pfam" id="PF10282">
    <property type="entry name" value="Lactonase"/>
    <property type="match status" value="1"/>
</dbReference>
<dbReference type="PANTHER" id="PTHR47197">
    <property type="entry name" value="PROTEIN NIRF"/>
    <property type="match status" value="1"/>
</dbReference>
<evidence type="ECO:0000313" key="2">
    <source>
        <dbReference type="EMBL" id="XBH18181.1"/>
    </source>
</evidence>
<sequence>MIRVLAKVFSFAIGWAILTGLHAQAPVTAVLPNGREIHPEGNWIPLAPYPFALAVRPDYAEIAVPSIGFPFALNVIDEPQTSNPKVRRFPTGHENDPSIEVHAGLSYSPDGNLLYVATGDSGKIRAYRTSDWNAAGEVSLDGSVGETDFGDSFAATLVVSADGKTLYALDQGNWRIVIIDATTWQKIGSVSTGSYPFGLALSPDGDRLYVTNSGLFEYSTIRGASEKNPLKTGLHFPPF</sequence>
<feature type="chain" id="PRO_5043873663" evidence="1">
    <location>
        <begin position="26"/>
        <end position="239"/>
    </location>
</feature>
<accession>A0AAU7DN61</accession>
<dbReference type="AlphaFoldDB" id="A0AAU7DN61"/>
<name>A0AAU7DN61_9BACT</name>
<dbReference type="InterPro" id="IPR019405">
    <property type="entry name" value="Lactonase_7-beta_prop"/>
</dbReference>
<dbReference type="RefSeq" id="WP_348263404.1">
    <property type="nucleotide sequence ID" value="NZ_CP121196.1"/>
</dbReference>
<dbReference type="Gene3D" id="2.130.10.10">
    <property type="entry name" value="YVTN repeat-like/Quinoprotein amine dehydrogenase"/>
    <property type="match status" value="1"/>
</dbReference>
<dbReference type="SUPFAM" id="SSF75011">
    <property type="entry name" value="3-carboxy-cis,cis-mucoante lactonizing enzyme"/>
    <property type="match status" value="1"/>
</dbReference>
<gene>
    <name evidence="2" type="ORF">P8935_02345</name>
</gene>
<feature type="signal peptide" evidence="1">
    <location>
        <begin position="1"/>
        <end position="25"/>
    </location>
</feature>
<reference evidence="2" key="1">
    <citation type="submission" date="2023-03" db="EMBL/GenBank/DDBJ databases">
        <title>Edaphobacter sp.</title>
        <authorList>
            <person name="Huber K.J."/>
            <person name="Papendorf J."/>
            <person name="Pilke C."/>
            <person name="Bunk B."/>
            <person name="Sproeer C."/>
            <person name="Pester M."/>
        </authorList>
    </citation>
    <scope>NUCLEOTIDE SEQUENCE</scope>
    <source>
        <strain evidence="2">DSM 110680</strain>
    </source>
</reference>
<dbReference type="EMBL" id="CP121196">
    <property type="protein sequence ID" value="XBH18181.1"/>
    <property type="molecule type" value="Genomic_DNA"/>
</dbReference>
<organism evidence="2">
    <name type="scientific">Telmatobacter sp. DSM 110680</name>
    <dbReference type="NCBI Taxonomy" id="3036704"/>
    <lineage>
        <taxon>Bacteria</taxon>
        <taxon>Pseudomonadati</taxon>
        <taxon>Acidobacteriota</taxon>
        <taxon>Terriglobia</taxon>
        <taxon>Terriglobales</taxon>
        <taxon>Acidobacteriaceae</taxon>
        <taxon>Telmatobacter</taxon>
    </lineage>
</organism>
<dbReference type="InterPro" id="IPR011964">
    <property type="entry name" value="YVTN_b-propeller_repeat"/>
</dbReference>
<proteinExistence type="predicted"/>